<comment type="similarity">
    <text evidence="2">Belongs to the baculoviridae E56 family.</text>
</comment>
<feature type="transmembrane region" description="Helical" evidence="11">
    <location>
        <begin position="319"/>
        <end position="341"/>
    </location>
</feature>
<evidence type="ECO:0000256" key="7">
    <source>
        <dbReference type="ARBA" id="ARBA00022989"/>
    </source>
</evidence>
<evidence type="ECO:0000256" key="6">
    <source>
        <dbReference type="ARBA" id="ARBA00022921"/>
    </source>
</evidence>
<keyword evidence="3 11" id="KW-0812">Transmembrane</keyword>
<keyword evidence="5" id="KW-0261">Viral envelope protein</keyword>
<dbReference type="GO" id="GO:0019031">
    <property type="term" value="C:viral envelope"/>
    <property type="evidence" value="ECO:0007669"/>
    <property type="project" value="UniProtKB-KW"/>
</dbReference>
<keyword evidence="13" id="KW-1185">Reference proteome</keyword>
<dbReference type="EMBL" id="AY394490">
    <property type="protein sequence ID" value="AAR28781.1"/>
    <property type="molecule type" value="Genomic_DNA"/>
</dbReference>
<evidence type="ECO:0000313" key="12">
    <source>
        <dbReference type="EMBL" id="AAR28781.1"/>
    </source>
</evidence>
<comment type="subcellular location">
    <subcellularLocation>
        <location evidence="1">Virion membrane</location>
    </subcellularLocation>
</comment>
<evidence type="ECO:0000256" key="11">
    <source>
        <dbReference type="SAM" id="Phobius"/>
    </source>
</evidence>
<keyword evidence="9" id="KW-0325">Glycoprotein</keyword>
<keyword evidence="7 11" id="KW-1133">Transmembrane helix</keyword>
<dbReference type="GeneID" id="5176278"/>
<dbReference type="GO" id="GO:0055036">
    <property type="term" value="C:virion membrane"/>
    <property type="evidence" value="ECO:0007669"/>
    <property type="project" value="UniProtKB-SubCell"/>
</dbReference>
<name>Q0ILA2_NPVLS</name>
<evidence type="ECO:0000256" key="5">
    <source>
        <dbReference type="ARBA" id="ARBA00022879"/>
    </source>
</evidence>
<evidence type="ECO:0000256" key="8">
    <source>
        <dbReference type="ARBA" id="ARBA00023136"/>
    </source>
</evidence>
<keyword evidence="4" id="KW-0946">Virion</keyword>
<protein>
    <submittedName>
        <fullName evidence="12">Odv-e56</fullName>
    </submittedName>
</protein>
<evidence type="ECO:0000256" key="9">
    <source>
        <dbReference type="ARBA" id="ARBA00023180"/>
    </source>
</evidence>
<organismHost>
    <name type="scientific">Lepidoptera</name>
    <name type="common">moths &amp; butterflies</name>
    <dbReference type="NCBI Taxonomy" id="7088"/>
</organismHost>
<feature type="region of interest" description="Disordered" evidence="10">
    <location>
        <begin position="107"/>
        <end position="134"/>
    </location>
</feature>
<dbReference type="RefSeq" id="YP_758314.1">
    <property type="nucleotide sequence ID" value="NC_008348.1"/>
</dbReference>
<evidence type="ECO:0000256" key="3">
    <source>
        <dbReference type="ARBA" id="ARBA00022692"/>
    </source>
</evidence>
<dbReference type="OrthoDB" id="8860at10239"/>
<dbReference type="KEGG" id="vg:5176278"/>
<organism evidence="12 13">
    <name type="scientific">Leucania separata nucleopolyhedrovirus</name>
    <name type="common">LsNPV</name>
    <dbReference type="NCBI Taxonomy" id="1307956"/>
    <lineage>
        <taxon>Viruses</taxon>
        <taxon>Viruses incertae sedis</taxon>
        <taxon>Naldaviricetes</taxon>
        <taxon>Lefavirales</taxon>
        <taxon>Baculoviridae</taxon>
        <taxon>Alphabaculovirus</taxon>
        <taxon>Alphabaculovirus leseparatae</taxon>
    </lineage>
</organism>
<reference evidence="12 13" key="1">
    <citation type="journal article" date="2007" name="Virus Genes">
        <title>Genome sequence of Leucania seperata nucleopolyhedrovirus.</title>
        <authorList>
            <person name="Xiao H."/>
            <person name="Qi Y."/>
        </authorList>
    </citation>
    <scope>NUCLEOTIDE SEQUENCE [LARGE SCALE GENOMIC DNA]</scope>
    <source>
        <strain evidence="12 13">AH1</strain>
    </source>
</reference>
<accession>Q0ILA2</accession>
<evidence type="ECO:0000256" key="4">
    <source>
        <dbReference type="ARBA" id="ARBA00022844"/>
    </source>
</evidence>
<sequence>MSLFRGLRRVNKTYPNQSSFISDNINLVANQTPPGFQSVINAPSSRPIPGTNQVTPGYDLPNNRFVSTAEVNTTMRSGNSREVRDVFGNVSDSQIGGLDPIRRYDNLPDPSIRRQADVKDNIRDTHPKSRARTPEDVDDFLKSQPRLTNHLQTLKTGGTLVLIGAGVVLTFNAVSLVQDVMNALNTTGGSFHYRGSNNGDEIEQCWLQYRSCGVNIVDVPVNMRCATDPLLNDVEQLRAICHNYNYEAEKTVCRQSDPNADPTTPQYVDISELVVNHTLLCVEPYDMADLIGDLGLDWLLNEDGFAAKLKGSSKSIGEALLPLIIAIGVILFIVFIGFVIFKRITAPKIQMQAPPPAPATG</sequence>
<keyword evidence="6" id="KW-0426">Late protein</keyword>
<proteinExistence type="inferred from homology"/>
<evidence type="ECO:0000256" key="2">
    <source>
        <dbReference type="ARBA" id="ARBA00008534"/>
    </source>
</evidence>
<dbReference type="Pfam" id="PF04639">
    <property type="entry name" value="Baculo_E56"/>
    <property type="match status" value="1"/>
</dbReference>
<dbReference type="Proteomes" id="UP000201737">
    <property type="component" value="Segment"/>
</dbReference>
<evidence type="ECO:0000256" key="10">
    <source>
        <dbReference type="SAM" id="MobiDB-lite"/>
    </source>
</evidence>
<dbReference type="InterPro" id="IPR006733">
    <property type="entry name" value="Baculo_ODV-E56"/>
</dbReference>
<evidence type="ECO:0000256" key="1">
    <source>
        <dbReference type="ARBA" id="ARBA00004182"/>
    </source>
</evidence>
<evidence type="ECO:0000313" key="13">
    <source>
        <dbReference type="Proteomes" id="UP000201737"/>
    </source>
</evidence>
<keyword evidence="8 11" id="KW-0472">Membrane</keyword>
<reference evidence="12 13" key="2">
    <citation type="journal article" date="2007" name="Virus Res.">
        <title>P13 of Leucania separata multiple nuclear polyhedrosis virus affected the polyhedra and budded virions yields of AcMNPV.</title>
        <authorList>
            <person name="Du E.Q."/>
            <person name="Yan F."/>
            <person name="Jin W.X."/>
            <person name="Lu N."/>
            <person name="Xiao H.Z."/>
            <person name="Lu S.Y."/>
            <person name="Qi Y.P."/>
        </authorList>
    </citation>
    <scope>NUCLEOTIDE SEQUENCE [LARGE SCALE GENOMIC DNA]</scope>
    <source>
        <strain evidence="12 13">AH1</strain>
    </source>
</reference>